<dbReference type="Proteomes" id="UP001233172">
    <property type="component" value="Unassembled WGS sequence"/>
</dbReference>
<keyword evidence="2" id="KW-1185">Reference proteome</keyword>
<dbReference type="GO" id="GO:0007507">
    <property type="term" value="P:heart development"/>
    <property type="evidence" value="ECO:0007669"/>
    <property type="project" value="TreeGrafter"/>
</dbReference>
<dbReference type="GO" id="GO:0051146">
    <property type="term" value="P:striated muscle cell differentiation"/>
    <property type="evidence" value="ECO:0007669"/>
    <property type="project" value="TreeGrafter"/>
</dbReference>
<dbReference type="GO" id="GO:0042391">
    <property type="term" value="P:regulation of membrane potential"/>
    <property type="evidence" value="ECO:0007669"/>
    <property type="project" value="TreeGrafter"/>
</dbReference>
<dbReference type="InterPro" id="IPR006916">
    <property type="entry name" value="POPDC1-3"/>
</dbReference>
<evidence type="ECO:0000313" key="1">
    <source>
        <dbReference type="EMBL" id="KAK0047285.1"/>
    </source>
</evidence>
<reference evidence="1" key="1">
    <citation type="journal article" date="2023" name="PLoS Negl. Trop. Dis.">
        <title>A genome sequence for Biomphalaria pfeifferi, the major vector snail for the human-infecting parasite Schistosoma mansoni.</title>
        <authorList>
            <person name="Bu L."/>
            <person name="Lu L."/>
            <person name="Laidemitt M.R."/>
            <person name="Zhang S.M."/>
            <person name="Mutuku M."/>
            <person name="Mkoji G."/>
            <person name="Steinauer M."/>
            <person name="Loker E.S."/>
        </authorList>
    </citation>
    <scope>NUCLEOTIDE SEQUENCE</scope>
    <source>
        <strain evidence="1">KasaAsao</strain>
    </source>
</reference>
<comment type="caution">
    <text evidence="1">The sequence shown here is derived from an EMBL/GenBank/DDBJ whole genome shotgun (WGS) entry which is preliminary data.</text>
</comment>
<evidence type="ECO:0000313" key="2">
    <source>
        <dbReference type="Proteomes" id="UP001233172"/>
    </source>
</evidence>
<reference evidence="1" key="2">
    <citation type="submission" date="2023-04" db="EMBL/GenBank/DDBJ databases">
        <authorList>
            <person name="Bu L."/>
            <person name="Lu L."/>
            <person name="Laidemitt M.R."/>
            <person name="Zhang S.M."/>
            <person name="Mutuku M."/>
            <person name="Mkoji G."/>
            <person name="Steinauer M."/>
            <person name="Loker E.S."/>
        </authorList>
    </citation>
    <scope>NUCLEOTIDE SEQUENCE</scope>
    <source>
        <strain evidence="1">KasaAsao</strain>
        <tissue evidence="1">Whole Snail</tissue>
    </source>
</reference>
<protein>
    <submittedName>
        <fullName evidence="1">Blood vessel epicardial substance-B</fullName>
    </submittedName>
</protein>
<dbReference type="EMBL" id="JASAOG010000153">
    <property type="protein sequence ID" value="KAK0047285.1"/>
    <property type="molecule type" value="Genomic_DNA"/>
</dbReference>
<dbReference type="PANTHER" id="PTHR12101">
    <property type="entry name" value="POPEYE DOMAIN CONTAINING PROTEIN"/>
    <property type="match status" value="1"/>
</dbReference>
<dbReference type="GO" id="GO:0042383">
    <property type="term" value="C:sarcolemma"/>
    <property type="evidence" value="ECO:0007669"/>
    <property type="project" value="TreeGrafter"/>
</dbReference>
<feature type="non-terminal residue" evidence="1">
    <location>
        <position position="1"/>
    </location>
</feature>
<organism evidence="1 2">
    <name type="scientific">Biomphalaria pfeifferi</name>
    <name type="common">Bloodfluke planorb</name>
    <name type="synonym">Freshwater snail</name>
    <dbReference type="NCBI Taxonomy" id="112525"/>
    <lineage>
        <taxon>Eukaryota</taxon>
        <taxon>Metazoa</taxon>
        <taxon>Spiralia</taxon>
        <taxon>Lophotrochozoa</taxon>
        <taxon>Mollusca</taxon>
        <taxon>Gastropoda</taxon>
        <taxon>Heterobranchia</taxon>
        <taxon>Euthyneura</taxon>
        <taxon>Panpulmonata</taxon>
        <taxon>Hygrophila</taxon>
        <taxon>Lymnaeoidea</taxon>
        <taxon>Planorbidae</taxon>
        <taxon>Biomphalaria</taxon>
    </lineage>
</organism>
<dbReference type="GO" id="GO:0030552">
    <property type="term" value="F:cAMP binding"/>
    <property type="evidence" value="ECO:0007669"/>
    <property type="project" value="TreeGrafter"/>
</dbReference>
<feature type="non-terminal residue" evidence="1">
    <location>
        <position position="51"/>
    </location>
</feature>
<accession>A0AAD8F107</accession>
<gene>
    <name evidence="1" type="ORF">Bpfe_023269</name>
</gene>
<proteinExistence type="predicted"/>
<dbReference type="PANTHER" id="PTHR12101:SF30">
    <property type="entry name" value="POPEYE DOMAIN-CONTAINING PROTEIN 3-LIKE PROTEIN"/>
    <property type="match status" value="1"/>
</dbReference>
<sequence length="51" mass="5919">VSIVAAGLCRYIFWPRQSVEYLLIKEPYLACIMKTLIGRDITNKLYALNEK</sequence>
<dbReference type="AlphaFoldDB" id="A0AAD8F107"/>
<name>A0AAD8F107_BIOPF</name>